<sequence length="125" mass="14465">MLSEKLKKLRKSKGITQKQLADETGLSVSMISKIEEGHKTGSDETLQTLANYFNLTLDELRVDKLDVEIEKRKEYVVDELLKRLVQKGLITNTQNIDSDLQKLITYTIKETLNKIIEEEKIKKEQ</sequence>
<evidence type="ECO:0000313" key="3">
    <source>
        <dbReference type="Proteomes" id="UP000190951"/>
    </source>
</evidence>
<keyword evidence="1" id="KW-0238">DNA-binding</keyword>
<dbReference type="STRING" id="84029.CROST_36190"/>
<dbReference type="InterPro" id="IPR001387">
    <property type="entry name" value="Cro/C1-type_HTH"/>
</dbReference>
<dbReference type="GO" id="GO:0003677">
    <property type="term" value="F:DNA binding"/>
    <property type="evidence" value="ECO:0007669"/>
    <property type="project" value="UniProtKB-KW"/>
</dbReference>
<name>A0A1S8MDM5_9CLOT</name>
<dbReference type="SMART" id="SM00530">
    <property type="entry name" value="HTH_XRE"/>
    <property type="match status" value="1"/>
</dbReference>
<dbReference type="EMBL" id="CP096983">
    <property type="protein sequence ID" value="URZ11458.1"/>
    <property type="molecule type" value="Genomic_DNA"/>
</dbReference>
<dbReference type="PANTHER" id="PTHR46558">
    <property type="entry name" value="TRACRIPTIONAL REGULATORY PROTEIN-RELATED-RELATED"/>
    <property type="match status" value="1"/>
</dbReference>
<gene>
    <name evidence="2" type="ORF">CROST_021750</name>
</gene>
<dbReference type="AlphaFoldDB" id="A0A1S8MDM5"/>
<evidence type="ECO:0000256" key="1">
    <source>
        <dbReference type="ARBA" id="ARBA00023125"/>
    </source>
</evidence>
<protein>
    <submittedName>
        <fullName evidence="2">Uncharacterized protein</fullName>
    </submittedName>
</protein>
<accession>A0A1S8MDM5</accession>
<dbReference type="RefSeq" id="WP_077832775.1">
    <property type="nucleotide sequence ID" value="NZ_CP096983.1"/>
</dbReference>
<dbReference type="PROSITE" id="PS50943">
    <property type="entry name" value="HTH_CROC1"/>
    <property type="match status" value="1"/>
</dbReference>
<keyword evidence="3" id="KW-1185">Reference proteome</keyword>
<proteinExistence type="predicted"/>
<evidence type="ECO:0000313" key="2">
    <source>
        <dbReference type="EMBL" id="URZ11458.1"/>
    </source>
</evidence>
<organism evidence="2 3">
    <name type="scientific">Clostridium felsineum</name>
    <dbReference type="NCBI Taxonomy" id="36839"/>
    <lineage>
        <taxon>Bacteria</taxon>
        <taxon>Bacillati</taxon>
        <taxon>Bacillota</taxon>
        <taxon>Clostridia</taxon>
        <taxon>Eubacteriales</taxon>
        <taxon>Clostridiaceae</taxon>
        <taxon>Clostridium</taxon>
    </lineage>
</organism>
<dbReference type="Gene3D" id="1.10.260.40">
    <property type="entry name" value="lambda repressor-like DNA-binding domains"/>
    <property type="match status" value="1"/>
</dbReference>
<dbReference type="Proteomes" id="UP000190951">
    <property type="component" value="Chromosome"/>
</dbReference>
<dbReference type="InterPro" id="IPR010982">
    <property type="entry name" value="Lambda_DNA-bd_dom_sf"/>
</dbReference>
<dbReference type="SUPFAM" id="SSF47413">
    <property type="entry name" value="lambda repressor-like DNA-binding domains"/>
    <property type="match status" value="1"/>
</dbReference>
<dbReference type="Pfam" id="PF01381">
    <property type="entry name" value="HTH_3"/>
    <property type="match status" value="1"/>
</dbReference>
<reference evidence="2 3" key="1">
    <citation type="submission" date="2022-04" db="EMBL/GenBank/DDBJ databases">
        <title>Genome sequence of C. roseum typestrain.</title>
        <authorList>
            <person name="Poehlein A."/>
            <person name="Schoch T."/>
            <person name="Duerre P."/>
            <person name="Daniel R."/>
        </authorList>
    </citation>
    <scope>NUCLEOTIDE SEQUENCE [LARGE SCALE GENOMIC DNA]</scope>
    <source>
        <strain evidence="2 3">DSM 7320</strain>
    </source>
</reference>
<dbReference type="PANTHER" id="PTHR46558:SF11">
    <property type="entry name" value="HTH-TYPE TRANSCRIPTIONAL REGULATOR XRE"/>
    <property type="match status" value="1"/>
</dbReference>
<dbReference type="KEGG" id="crw:CROST_021750"/>
<dbReference type="CDD" id="cd00093">
    <property type="entry name" value="HTH_XRE"/>
    <property type="match status" value="1"/>
</dbReference>